<dbReference type="AlphaFoldDB" id="A0A455AVR3"/>
<evidence type="ECO:0000256" key="2">
    <source>
        <dbReference type="ARBA" id="ARBA00022737"/>
    </source>
</evidence>
<dbReference type="InterPro" id="IPR056832">
    <property type="entry name" value="ARM_TT21_2nd"/>
</dbReference>
<dbReference type="InterPro" id="IPR056835">
    <property type="entry name" value="ARM_TT21_5th"/>
</dbReference>
<dbReference type="OrthoDB" id="10259630at2759"/>
<evidence type="ECO:0000259" key="6">
    <source>
        <dbReference type="Pfam" id="PF25060"/>
    </source>
</evidence>
<dbReference type="InParanoid" id="A0A455AVR3"/>
<feature type="domain" description="Tetratricopeptide repeat protein 21A/21B fifth ARM repeats" evidence="8">
    <location>
        <begin position="631"/>
        <end position="747"/>
    </location>
</feature>
<feature type="coiled-coil region" evidence="5">
    <location>
        <begin position="50"/>
        <end position="77"/>
    </location>
</feature>
<evidence type="ECO:0000313" key="11">
    <source>
        <dbReference type="RefSeq" id="XP_028340745.1"/>
    </source>
</evidence>
<dbReference type="GO" id="GO:0061512">
    <property type="term" value="P:protein localization to cilium"/>
    <property type="evidence" value="ECO:0007669"/>
    <property type="project" value="TreeGrafter"/>
</dbReference>
<dbReference type="RefSeq" id="XP_028340745.1">
    <property type="nucleotide sequence ID" value="XM_028484944.2"/>
</dbReference>
<organism evidence="10 11">
    <name type="scientific">Physeter macrocephalus</name>
    <name type="common">Sperm whale</name>
    <name type="synonym">Physeter catodon</name>
    <dbReference type="NCBI Taxonomy" id="9755"/>
    <lineage>
        <taxon>Eukaryota</taxon>
        <taxon>Metazoa</taxon>
        <taxon>Chordata</taxon>
        <taxon>Craniata</taxon>
        <taxon>Vertebrata</taxon>
        <taxon>Euteleostomi</taxon>
        <taxon>Mammalia</taxon>
        <taxon>Eutheria</taxon>
        <taxon>Laurasiatheria</taxon>
        <taxon>Artiodactyla</taxon>
        <taxon>Whippomorpha</taxon>
        <taxon>Cetacea</taxon>
        <taxon>Odontoceti</taxon>
        <taxon>Physeteridae</taxon>
        <taxon>Physeter</taxon>
    </lineage>
</organism>
<keyword evidence="5" id="KW-0175">Coiled coil</keyword>
<dbReference type="FunFam" id="1.25.40.10:FF:000775">
    <property type="entry name" value="Tetratricopeptide repeat domain 21A"/>
    <property type="match status" value="1"/>
</dbReference>
<dbReference type="PROSITE" id="PS50005">
    <property type="entry name" value="TPR"/>
    <property type="match status" value="6"/>
</dbReference>
<protein>
    <submittedName>
        <fullName evidence="11">Tetratricopeptide repeat protein 21A isoform X2</fullName>
    </submittedName>
</protein>
<evidence type="ECO:0000256" key="5">
    <source>
        <dbReference type="SAM" id="Coils"/>
    </source>
</evidence>
<comment type="similarity">
    <text evidence="1">Belongs to the TTC21 family.</text>
</comment>
<dbReference type="GO" id="GO:0005929">
    <property type="term" value="C:cilium"/>
    <property type="evidence" value="ECO:0007669"/>
    <property type="project" value="GOC"/>
</dbReference>
<feature type="repeat" description="TPR" evidence="4">
    <location>
        <begin position="631"/>
        <end position="664"/>
    </location>
</feature>
<feature type="domain" description="Tetratricopeptide repeat protein 21A/21B second ARM" evidence="6">
    <location>
        <begin position="4"/>
        <end position="223"/>
    </location>
</feature>
<dbReference type="PANTHER" id="PTHR14699:SF2">
    <property type="entry name" value="TETRATRICOPEPTIDE REPEAT PROTEIN 21A"/>
    <property type="match status" value="1"/>
</dbReference>
<feature type="domain" description="Tetratricopeptide repeat protein 21A/21B C-terminal ARM" evidence="7">
    <location>
        <begin position="777"/>
        <end position="985"/>
    </location>
</feature>
<evidence type="ECO:0000256" key="4">
    <source>
        <dbReference type="PROSITE-ProRule" id="PRU00339"/>
    </source>
</evidence>
<dbReference type="FunFam" id="1.25.40.10:FF:000279">
    <property type="entry name" value="Tetratricopeptide repeat domain 21A"/>
    <property type="match status" value="1"/>
</dbReference>
<feature type="repeat" description="TPR" evidence="4">
    <location>
        <begin position="7"/>
        <end position="40"/>
    </location>
</feature>
<sequence>MATSSYAHMATELGYLFILQDQVKEASLWYSEAMKLDESSMAALTGVIWCQILDGHLEEAEHQLEFLKEVQQSLGKSEVLVFLQALLASKKHKGEQEAAALLKEAAELHFSSMQALPLSSEYFERLDPLFLVCIAKEYLVFCPKQPRSPGQIVSPLLKQVSVILNPVVKAAPALIDPLYVMAQVRYLSGELENARSTLQRCLELDPTSVDAYLLMSQIYLAQGNFAMCSHCLELGVSYNFQVRDHPLYHFVKARALNKSGDYPEAIKALKMIIKLPILKMEESKKFHGPSVQPSERVSILLELAYALRMNGELHEATKVLQDTINEFSGTPEEIRITIANVDLALSKGNVDLALSILRNITPKQPCYTEAKEKMASIYLQTRKDVHLYIGCYRELCEHLPGPHTSLLLGDAFMNIQEPEKALEVYDEAYRKNPHDASLISRIGQAYVKTHQYTKAINYYEAAQKISGQDFLCCDLAELLLKLKKFNKAEKVLKQALDHDLVKDIPSMMNDVKCLLLLAKVYKSHKKEDVMDTLNKAMDLQSRILKRVPLEQPEMIPSQKQLAASICIHFGEYYLAEKEYAKAVQSYKDALSYSPIDNKVVLELARLYLLQGHLDLCERHCATLLQTEKNHETASVMMADLMFRKQKYEAAINLYHQVLEKVPDNFPVLNKLIDLLRRSGKLEDAPAFFELAKKVSSRVPLEPGFNYCRGIYCWHIGQPNEALKFLNKARKDSTWGQSATYYMVQICLNPDNEIVGGEAFENLVTESKKELEQHGVRTAEKLLREFYPHSAWGQTQLRLLQSLCLLATREKANVEAALGTFIEMAQAEKDSIPALLAVAQAYSLLKQVPKARTQLKRLAKAPWTLAEAEDLEKSWLLLADIYCQGGKFDLASELLRRCMQYNKSCCKAYEYMGFIMEREQSYKDAATNYELAWKYSHHANPASGFRLAFNYLKDKRFVEAIEVCHDVLKEHPNYPRIREEILEKAQGSLRP</sequence>
<dbReference type="InterPro" id="IPR056834">
    <property type="entry name" value="ARM_TT21_C"/>
</dbReference>
<evidence type="ECO:0000313" key="10">
    <source>
        <dbReference type="Proteomes" id="UP000248484"/>
    </source>
</evidence>
<gene>
    <name evidence="11" type="primary">LOC102984135</name>
</gene>
<dbReference type="SMART" id="SM00028">
    <property type="entry name" value="TPR"/>
    <property type="match status" value="13"/>
</dbReference>
<keyword evidence="10" id="KW-1185">Reference proteome</keyword>
<feature type="repeat" description="TPR" evidence="4">
    <location>
        <begin position="436"/>
        <end position="469"/>
    </location>
</feature>
<dbReference type="SUPFAM" id="SSF48452">
    <property type="entry name" value="TPR-like"/>
    <property type="match status" value="6"/>
</dbReference>
<dbReference type="FunFam" id="1.25.40.10:FF:000803">
    <property type="entry name" value="Tetratricopeptide repeat domain 21A"/>
    <property type="match status" value="1"/>
</dbReference>
<dbReference type="Proteomes" id="UP000248484">
    <property type="component" value="Unplaced"/>
</dbReference>
<feature type="repeat" description="TPR" evidence="4">
    <location>
        <begin position="175"/>
        <end position="208"/>
    </location>
</feature>
<dbReference type="GeneID" id="102984135"/>
<dbReference type="Pfam" id="PF25064">
    <property type="entry name" value="ARM_TT21_5th"/>
    <property type="match status" value="1"/>
</dbReference>
<evidence type="ECO:0000259" key="7">
    <source>
        <dbReference type="Pfam" id="PF25063"/>
    </source>
</evidence>
<dbReference type="Pfam" id="PF25060">
    <property type="entry name" value="ARM_TT21_2nd"/>
    <property type="match status" value="1"/>
</dbReference>
<keyword evidence="2" id="KW-0677">Repeat</keyword>
<dbReference type="PANTHER" id="PTHR14699">
    <property type="entry name" value="STI2 PROTEIN-RELATED"/>
    <property type="match status" value="1"/>
</dbReference>
<feature type="domain" description="Tetratricopeptide repeat protein 21A/21B fourth ARM" evidence="9">
    <location>
        <begin position="438"/>
        <end position="590"/>
    </location>
</feature>
<name>A0A455AVR3_PHYMC</name>
<feature type="repeat" description="TPR" evidence="4">
    <location>
        <begin position="402"/>
        <end position="435"/>
    </location>
</feature>
<dbReference type="InterPro" id="IPR040364">
    <property type="entry name" value="TTC21A/TTC21B"/>
</dbReference>
<dbReference type="FunFam" id="1.25.40.10:FF:001709">
    <property type="entry name" value="Tetratricopeptide repeat domain 21A"/>
    <property type="match status" value="1"/>
</dbReference>
<keyword evidence="3 4" id="KW-0802">TPR repeat</keyword>
<dbReference type="InterPro" id="IPR011990">
    <property type="entry name" value="TPR-like_helical_dom_sf"/>
</dbReference>
<dbReference type="Pfam" id="PF25068">
    <property type="entry name" value="ARM_TT21_4th"/>
    <property type="match status" value="1"/>
</dbReference>
<dbReference type="GO" id="GO:0030991">
    <property type="term" value="C:intraciliary transport particle A"/>
    <property type="evidence" value="ECO:0007669"/>
    <property type="project" value="TreeGrafter"/>
</dbReference>
<evidence type="ECO:0000256" key="1">
    <source>
        <dbReference type="ARBA" id="ARBA00010935"/>
    </source>
</evidence>
<dbReference type="InterPro" id="IPR056836">
    <property type="entry name" value="ARM_TT21_4th"/>
</dbReference>
<proteinExistence type="inferred from homology"/>
<evidence type="ECO:0000256" key="3">
    <source>
        <dbReference type="ARBA" id="ARBA00022803"/>
    </source>
</evidence>
<dbReference type="Pfam" id="PF25058">
    <property type="entry name" value="ARM_TT21"/>
    <property type="match status" value="1"/>
</dbReference>
<evidence type="ECO:0000259" key="9">
    <source>
        <dbReference type="Pfam" id="PF25068"/>
    </source>
</evidence>
<reference evidence="11" key="1">
    <citation type="submission" date="2025-08" db="UniProtKB">
        <authorList>
            <consortium name="RefSeq"/>
        </authorList>
    </citation>
    <scope>IDENTIFICATION</scope>
    <source>
        <tissue evidence="11">Muscle</tissue>
    </source>
</reference>
<dbReference type="GO" id="GO:0035721">
    <property type="term" value="P:intraciliary retrograde transport"/>
    <property type="evidence" value="ECO:0007669"/>
    <property type="project" value="TreeGrafter"/>
</dbReference>
<dbReference type="Pfam" id="PF25063">
    <property type="entry name" value="ARM_TT21_C"/>
    <property type="match status" value="1"/>
</dbReference>
<evidence type="ECO:0000259" key="8">
    <source>
        <dbReference type="Pfam" id="PF25064"/>
    </source>
</evidence>
<dbReference type="FunCoup" id="A0A455AVR3">
    <property type="interactions" value="1"/>
</dbReference>
<feature type="repeat" description="TPR" evidence="4">
    <location>
        <begin position="563"/>
        <end position="596"/>
    </location>
</feature>
<dbReference type="InterPro" id="IPR019734">
    <property type="entry name" value="TPR_rpt"/>
</dbReference>
<dbReference type="Gene3D" id="1.25.40.10">
    <property type="entry name" value="Tetratricopeptide repeat domain"/>
    <property type="match status" value="4"/>
</dbReference>
<dbReference type="STRING" id="9755.ENSPCTP00005031580"/>
<accession>A0A455AVR3</accession>